<evidence type="ECO:0000256" key="1">
    <source>
        <dbReference type="SAM" id="MobiDB-lite"/>
    </source>
</evidence>
<dbReference type="Proteomes" id="UP000733379">
    <property type="component" value="Unassembled WGS sequence"/>
</dbReference>
<dbReference type="InterPro" id="IPR004401">
    <property type="entry name" value="YbaB/EbfC"/>
</dbReference>
<accession>A0ABS6B4Q5</accession>
<proteinExistence type="predicted"/>
<keyword evidence="3" id="KW-1185">Reference proteome</keyword>
<comment type="caution">
    <text evidence="2">The sequence shown here is derived from an EMBL/GenBank/DDBJ whole genome shotgun (WGS) entry which is preliminary data.</text>
</comment>
<feature type="compositionally biased region" description="Pro residues" evidence="1">
    <location>
        <begin position="124"/>
        <end position="135"/>
    </location>
</feature>
<name>A0ABS6B4Q5_9NOCA</name>
<evidence type="ECO:0000313" key="2">
    <source>
        <dbReference type="EMBL" id="MBU3065298.1"/>
    </source>
</evidence>
<organism evidence="2 3">
    <name type="scientific">Nocardia albiluteola</name>
    <dbReference type="NCBI Taxonomy" id="2842303"/>
    <lineage>
        <taxon>Bacteria</taxon>
        <taxon>Bacillati</taxon>
        <taxon>Actinomycetota</taxon>
        <taxon>Actinomycetes</taxon>
        <taxon>Mycobacteriales</taxon>
        <taxon>Nocardiaceae</taxon>
        <taxon>Nocardia</taxon>
    </lineage>
</organism>
<gene>
    <name evidence="2" type="ORF">KO481_27695</name>
</gene>
<reference evidence="2 3" key="1">
    <citation type="submission" date="2021-06" db="EMBL/GenBank/DDBJ databases">
        <title>Actinomycetes sequencing.</title>
        <authorList>
            <person name="Shan Q."/>
        </authorList>
    </citation>
    <scope>NUCLEOTIDE SEQUENCE [LARGE SCALE GENOMIC DNA]</scope>
    <source>
        <strain evidence="2 3">NEAU-G5</strain>
    </source>
</reference>
<feature type="region of interest" description="Disordered" evidence="1">
    <location>
        <begin position="118"/>
        <end position="155"/>
    </location>
</feature>
<dbReference type="RefSeq" id="WP_215921322.1">
    <property type="nucleotide sequence ID" value="NZ_JAHKNI010000010.1"/>
</dbReference>
<evidence type="ECO:0000313" key="3">
    <source>
        <dbReference type="Proteomes" id="UP000733379"/>
    </source>
</evidence>
<dbReference type="SUPFAM" id="SSF82607">
    <property type="entry name" value="YbaB-like"/>
    <property type="match status" value="1"/>
</dbReference>
<dbReference type="InterPro" id="IPR036894">
    <property type="entry name" value="YbaB-like_sf"/>
</dbReference>
<feature type="compositionally biased region" description="Basic and acidic residues" evidence="1">
    <location>
        <begin position="137"/>
        <end position="155"/>
    </location>
</feature>
<sequence length="155" mass="17182">MVNERLAANMATMLDGLQDQLRGIAELQQQRSLLTATASVGEKRIQVTVNADGMVVETRFSDDISDLSYDEIAEYVTAAAQAATEGVLRRSRELMQPLMERKSRLPKLSEFVEGAPDLEDFLPVAPPAPKEPPPADATHHDDEDGFRSWISDRED</sequence>
<dbReference type="Pfam" id="PF02575">
    <property type="entry name" value="YbaB_DNA_bd"/>
    <property type="match status" value="1"/>
</dbReference>
<dbReference type="EMBL" id="JAHKNI010000010">
    <property type="protein sequence ID" value="MBU3065298.1"/>
    <property type="molecule type" value="Genomic_DNA"/>
</dbReference>
<dbReference type="Gene3D" id="3.30.1310.10">
    <property type="entry name" value="Nucleoid-associated protein YbaB-like domain"/>
    <property type="match status" value="1"/>
</dbReference>
<protein>
    <submittedName>
        <fullName evidence="2">YbaB/EbfC family nucleoid-associated protein</fullName>
    </submittedName>
</protein>